<proteinExistence type="predicted"/>
<evidence type="ECO:0000256" key="9">
    <source>
        <dbReference type="ARBA" id="ARBA00023303"/>
    </source>
</evidence>
<keyword evidence="3 11" id="KW-0812">Transmembrane</keyword>
<keyword evidence="8" id="KW-0868">Chloride</keyword>
<evidence type="ECO:0000256" key="6">
    <source>
        <dbReference type="ARBA" id="ARBA00023136"/>
    </source>
</evidence>
<feature type="transmembrane region" description="Helical" evidence="11">
    <location>
        <begin position="369"/>
        <end position="390"/>
    </location>
</feature>
<keyword evidence="4 11" id="KW-1133">Transmembrane helix</keyword>
<evidence type="ECO:0000256" key="8">
    <source>
        <dbReference type="ARBA" id="ARBA00023214"/>
    </source>
</evidence>
<feature type="transmembrane region" description="Helical" evidence="11">
    <location>
        <begin position="288"/>
        <end position="308"/>
    </location>
</feature>
<dbReference type="PROSITE" id="PS51371">
    <property type="entry name" value="CBS"/>
    <property type="match status" value="1"/>
</dbReference>
<dbReference type="CDD" id="cd00400">
    <property type="entry name" value="Voltage_gated_ClC"/>
    <property type="match status" value="1"/>
</dbReference>
<dbReference type="SMART" id="SM00116">
    <property type="entry name" value="CBS"/>
    <property type="match status" value="2"/>
</dbReference>
<protein>
    <recommendedName>
        <fullName evidence="12">CBS domain-containing protein</fullName>
    </recommendedName>
</protein>
<dbReference type="AlphaFoldDB" id="A0A977PKW3"/>
<comment type="subcellular location">
    <subcellularLocation>
        <location evidence="1">Membrane</location>
        <topology evidence="1">Multi-pass membrane protein</topology>
    </subcellularLocation>
</comment>
<dbReference type="SUPFAM" id="SSF81340">
    <property type="entry name" value="Clc chloride channel"/>
    <property type="match status" value="1"/>
</dbReference>
<dbReference type="Gene3D" id="3.10.580.10">
    <property type="entry name" value="CBS-domain"/>
    <property type="match status" value="1"/>
</dbReference>
<gene>
    <name evidence="13" type="ORF">IPA_04330</name>
</gene>
<dbReference type="SUPFAM" id="SSF54631">
    <property type="entry name" value="CBS-domain pair"/>
    <property type="match status" value="1"/>
</dbReference>
<keyword evidence="10" id="KW-0129">CBS domain</keyword>
<evidence type="ECO:0000313" key="13">
    <source>
        <dbReference type="EMBL" id="UXD22398.1"/>
    </source>
</evidence>
<evidence type="ECO:0000256" key="11">
    <source>
        <dbReference type="SAM" id="Phobius"/>
    </source>
</evidence>
<sequence length="557" mass="61492">MALSIIIGLVAGIVTAVFTDLFVWSDRYRYYLLHRDPWIYVSLAYGLILLVAYTLRRFLGTIHGSSTSYVVKSYHWKLGYVGRKELIIYTLGALASVLAGAVVGPEGPGIALGAFFGYWISRKSGLHGEELRKMTLVGAAAGIASVFRAPLTAMAFAIEVPYKRSLETGVFMPALIATFTSYIVTVAIAGPQRLLLRIKPFKPPMPSADIISSSIGLGITAAALVYLMYFIKHYFGEISEKYGKSKYWFVFPLILATLVVVSALYISEHIPGSGDVLTEEIFNKPEEFTLPVLLIILLGRSSLLPLSLTWGATGGLFMPLVSIGAVLGLFYALLLHVPPAHIYPLMLAGVSAVFSGGQKTLMTSIFIGVEFLGFGAFFSSTIAAATAYLLTLNVSLIAGQLPEVQDPKKRTLMELIDKLMSKRDLKDKLKMKVVEVANKKVTRLLDEMTVKEALVIIEKDLHNNYPVVNRDDVLVGEVSLEVLVTESPDSKLRDLMIYPVFVYEDDEIQKLLSLMLSSNTDRVYVINKERKLVGVVSKTDLLKYALKNIVKSFIYRK</sequence>
<reference evidence="13" key="1">
    <citation type="submission" date="2013-11" db="EMBL/GenBank/DDBJ databases">
        <title>Comparative genomics of Ignicoccus.</title>
        <authorList>
            <person name="Podar M."/>
        </authorList>
    </citation>
    <scope>NUCLEOTIDE SEQUENCE</scope>
    <source>
        <strain evidence="13">DSM 13166</strain>
    </source>
</reference>
<dbReference type="InterPro" id="IPR001807">
    <property type="entry name" value="ClC"/>
</dbReference>
<dbReference type="PRINTS" id="PR00762">
    <property type="entry name" value="CLCHANNEL"/>
</dbReference>
<name>A0A977PKW3_9CREN</name>
<keyword evidence="14" id="KW-1185">Reference proteome</keyword>
<feature type="transmembrane region" description="Helical" evidence="11">
    <location>
        <begin position="170"/>
        <end position="190"/>
    </location>
</feature>
<dbReference type="Pfam" id="PF00571">
    <property type="entry name" value="CBS"/>
    <property type="match status" value="2"/>
</dbReference>
<evidence type="ECO:0000256" key="10">
    <source>
        <dbReference type="PROSITE-ProRule" id="PRU00703"/>
    </source>
</evidence>
<dbReference type="PANTHER" id="PTHR43427:SF6">
    <property type="entry name" value="CHLORIDE CHANNEL PROTEIN CLC-E"/>
    <property type="match status" value="1"/>
</dbReference>
<feature type="transmembrane region" description="Helical" evidence="11">
    <location>
        <begin position="210"/>
        <end position="235"/>
    </location>
</feature>
<dbReference type="InterPro" id="IPR014743">
    <property type="entry name" value="Cl-channel_core"/>
</dbReference>
<evidence type="ECO:0000256" key="2">
    <source>
        <dbReference type="ARBA" id="ARBA00022448"/>
    </source>
</evidence>
<dbReference type="GO" id="GO:0034707">
    <property type="term" value="C:chloride channel complex"/>
    <property type="evidence" value="ECO:0007669"/>
    <property type="project" value="UniProtKB-KW"/>
</dbReference>
<keyword evidence="5" id="KW-0406">Ion transport</keyword>
<dbReference type="InterPro" id="IPR050368">
    <property type="entry name" value="ClC-type_chloride_channel"/>
</dbReference>
<feature type="transmembrane region" description="Helical" evidence="11">
    <location>
        <begin position="86"/>
        <end position="116"/>
    </location>
</feature>
<evidence type="ECO:0000256" key="1">
    <source>
        <dbReference type="ARBA" id="ARBA00004141"/>
    </source>
</evidence>
<dbReference type="Gene3D" id="1.10.3080.10">
    <property type="entry name" value="Clc chloride channel"/>
    <property type="match status" value="1"/>
</dbReference>
<keyword evidence="9" id="KW-0407">Ion channel</keyword>
<feature type="domain" description="CBS" evidence="12">
    <location>
        <begin position="495"/>
        <end position="552"/>
    </location>
</feature>
<evidence type="ECO:0000256" key="4">
    <source>
        <dbReference type="ARBA" id="ARBA00022989"/>
    </source>
</evidence>
<keyword evidence="2" id="KW-0813">Transport</keyword>
<evidence type="ECO:0000256" key="5">
    <source>
        <dbReference type="ARBA" id="ARBA00023065"/>
    </source>
</evidence>
<organism evidence="13 14">
    <name type="scientific">Ignicoccus pacificus DSM 13166</name>
    <dbReference type="NCBI Taxonomy" id="940294"/>
    <lineage>
        <taxon>Archaea</taxon>
        <taxon>Thermoproteota</taxon>
        <taxon>Thermoprotei</taxon>
        <taxon>Desulfurococcales</taxon>
        <taxon>Desulfurococcaceae</taxon>
        <taxon>Ignicoccus</taxon>
    </lineage>
</organism>
<dbReference type="GO" id="GO:0005254">
    <property type="term" value="F:chloride channel activity"/>
    <property type="evidence" value="ECO:0007669"/>
    <property type="project" value="UniProtKB-KW"/>
</dbReference>
<dbReference type="KEGG" id="ipc:IPA_04330"/>
<dbReference type="CDD" id="cd02205">
    <property type="entry name" value="CBS_pair_SF"/>
    <property type="match status" value="1"/>
</dbReference>
<dbReference type="InterPro" id="IPR000644">
    <property type="entry name" value="CBS_dom"/>
</dbReference>
<keyword evidence="6 11" id="KW-0472">Membrane</keyword>
<evidence type="ECO:0000259" key="12">
    <source>
        <dbReference type="PROSITE" id="PS51371"/>
    </source>
</evidence>
<dbReference type="InterPro" id="IPR046342">
    <property type="entry name" value="CBS_dom_sf"/>
</dbReference>
<feature type="transmembrane region" description="Helical" evidence="11">
    <location>
        <begin position="247"/>
        <end position="268"/>
    </location>
</feature>
<feature type="transmembrane region" description="Helical" evidence="11">
    <location>
        <begin position="136"/>
        <end position="158"/>
    </location>
</feature>
<evidence type="ECO:0000313" key="14">
    <source>
        <dbReference type="Proteomes" id="UP001063698"/>
    </source>
</evidence>
<evidence type="ECO:0000256" key="3">
    <source>
        <dbReference type="ARBA" id="ARBA00022692"/>
    </source>
</evidence>
<dbReference type="EMBL" id="CP006868">
    <property type="protein sequence ID" value="UXD22398.1"/>
    <property type="molecule type" value="Genomic_DNA"/>
</dbReference>
<keyword evidence="7" id="KW-0869">Chloride channel</keyword>
<evidence type="ECO:0000256" key="7">
    <source>
        <dbReference type="ARBA" id="ARBA00023173"/>
    </source>
</evidence>
<dbReference type="Pfam" id="PF00654">
    <property type="entry name" value="Voltage_CLC"/>
    <property type="match status" value="1"/>
</dbReference>
<feature type="transmembrane region" description="Helical" evidence="11">
    <location>
        <begin position="315"/>
        <end position="334"/>
    </location>
</feature>
<dbReference type="Proteomes" id="UP001063698">
    <property type="component" value="Chromosome"/>
</dbReference>
<feature type="transmembrane region" description="Helical" evidence="11">
    <location>
        <begin position="38"/>
        <end position="55"/>
    </location>
</feature>
<accession>A0A977PKW3</accession>
<dbReference type="PANTHER" id="PTHR43427">
    <property type="entry name" value="CHLORIDE CHANNEL PROTEIN CLC-E"/>
    <property type="match status" value="1"/>
</dbReference>